<dbReference type="PANTHER" id="PTHR46535:SF1">
    <property type="entry name" value="NEDD4-BINDING PROTEIN 2"/>
    <property type="match status" value="1"/>
</dbReference>
<name>A0A367YGK0_9ASCO</name>
<feature type="region of interest" description="Disordered" evidence="2">
    <location>
        <begin position="359"/>
        <end position="388"/>
    </location>
</feature>
<dbReference type="SUPFAM" id="SSF46934">
    <property type="entry name" value="UBA-like"/>
    <property type="match status" value="1"/>
</dbReference>
<dbReference type="OrthoDB" id="4080456at2759"/>
<gene>
    <name evidence="5" type="primary">CUE2</name>
    <name evidence="5" type="ORF">Cantr_00685</name>
</gene>
<dbReference type="PANTHER" id="PTHR46535">
    <property type="entry name" value="NEDD4-BINDING PROTEIN 2"/>
    <property type="match status" value="1"/>
</dbReference>
<keyword evidence="1" id="KW-0833">Ubl conjugation pathway</keyword>
<keyword evidence="6" id="KW-1185">Reference proteome</keyword>
<protein>
    <submittedName>
        <fullName evidence="5">Ubiquitin-binding protein CUE2</fullName>
    </submittedName>
</protein>
<dbReference type="EMBL" id="QLNQ01000021">
    <property type="protein sequence ID" value="RCK64996.1"/>
    <property type="molecule type" value="Genomic_DNA"/>
</dbReference>
<dbReference type="SMART" id="SM00463">
    <property type="entry name" value="SMR"/>
    <property type="match status" value="1"/>
</dbReference>
<dbReference type="Gene3D" id="1.10.8.10">
    <property type="entry name" value="DNA helicase RuvA subunit, C-terminal domain"/>
    <property type="match status" value="1"/>
</dbReference>
<dbReference type="InterPro" id="IPR036063">
    <property type="entry name" value="Smr_dom_sf"/>
</dbReference>
<feature type="region of interest" description="Disordered" evidence="2">
    <location>
        <begin position="283"/>
        <end position="313"/>
    </location>
</feature>
<evidence type="ECO:0000313" key="5">
    <source>
        <dbReference type="EMBL" id="RCK64996.1"/>
    </source>
</evidence>
<comment type="caution">
    <text evidence="5">The sequence shown here is derived from an EMBL/GenBank/DDBJ whole genome shotgun (WGS) entry which is preliminary data.</text>
</comment>
<dbReference type="AlphaFoldDB" id="A0A367YGK0"/>
<dbReference type="InterPro" id="IPR052772">
    <property type="entry name" value="Endo/PolyKinase_Domain-Protein"/>
</dbReference>
<dbReference type="PROSITE" id="PS51140">
    <property type="entry name" value="CUE"/>
    <property type="match status" value="1"/>
</dbReference>
<dbReference type="InterPro" id="IPR009060">
    <property type="entry name" value="UBA-like_sf"/>
</dbReference>
<dbReference type="GO" id="GO:0043130">
    <property type="term" value="F:ubiquitin binding"/>
    <property type="evidence" value="ECO:0007669"/>
    <property type="project" value="InterPro"/>
</dbReference>
<evidence type="ECO:0000259" key="4">
    <source>
        <dbReference type="PROSITE" id="PS51140"/>
    </source>
</evidence>
<evidence type="ECO:0000256" key="2">
    <source>
        <dbReference type="SAM" id="MobiDB-lite"/>
    </source>
</evidence>
<dbReference type="Pfam" id="PF01713">
    <property type="entry name" value="Smr"/>
    <property type="match status" value="1"/>
</dbReference>
<feature type="domain" description="Smr" evidence="3">
    <location>
        <begin position="778"/>
        <end position="872"/>
    </location>
</feature>
<dbReference type="Pfam" id="PF02845">
    <property type="entry name" value="CUE"/>
    <property type="match status" value="1"/>
</dbReference>
<dbReference type="STRING" id="5486.A0A367YGK0"/>
<feature type="compositionally biased region" description="Low complexity" evidence="2">
    <location>
        <begin position="24"/>
        <end position="36"/>
    </location>
</feature>
<dbReference type="SUPFAM" id="SSF160443">
    <property type="entry name" value="SMR domain-like"/>
    <property type="match status" value="1"/>
</dbReference>
<evidence type="ECO:0000256" key="1">
    <source>
        <dbReference type="ARBA" id="ARBA00022786"/>
    </source>
</evidence>
<evidence type="ECO:0000313" key="6">
    <source>
        <dbReference type="Proteomes" id="UP000253472"/>
    </source>
</evidence>
<feature type="compositionally biased region" description="Polar residues" evidence="2">
    <location>
        <begin position="361"/>
        <end position="373"/>
    </location>
</feature>
<dbReference type="SMART" id="SM00546">
    <property type="entry name" value="CUE"/>
    <property type="match status" value="1"/>
</dbReference>
<dbReference type="InterPro" id="IPR003892">
    <property type="entry name" value="CUE"/>
</dbReference>
<accession>A0A367YGK0</accession>
<organism evidence="5 6">
    <name type="scientific">Candida viswanathii</name>
    <dbReference type="NCBI Taxonomy" id="5486"/>
    <lineage>
        <taxon>Eukaryota</taxon>
        <taxon>Fungi</taxon>
        <taxon>Dikarya</taxon>
        <taxon>Ascomycota</taxon>
        <taxon>Saccharomycotina</taxon>
        <taxon>Pichiomycetes</taxon>
        <taxon>Debaryomycetaceae</taxon>
        <taxon>Candida/Lodderomyces clade</taxon>
        <taxon>Candida</taxon>
    </lineage>
</organism>
<feature type="region of interest" description="Disordered" evidence="2">
    <location>
        <begin position="19"/>
        <end position="38"/>
    </location>
</feature>
<dbReference type="CDD" id="cd14279">
    <property type="entry name" value="CUE"/>
    <property type="match status" value="1"/>
</dbReference>
<evidence type="ECO:0000259" key="3">
    <source>
        <dbReference type="PROSITE" id="PS50828"/>
    </source>
</evidence>
<dbReference type="Gene3D" id="3.30.1370.110">
    <property type="match status" value="1"/>
</dbReference>
<dbReference type="GO" id="GO:0004519">
    <property type="term" value="F:endonuclease activity"/>
    <property type="evidence" value="ECO:0007669"/>
    <property type="project" value="TreeGrafter"/>
</dbReference>
<dbReference type="Proteomes" id="UP000253472">
    <property type="component" value="Unassembled WGS sequence"/>
</dbReference>
<dbReference type="InterPro" id="IPR002625">
    <property type="entry name" value="Smr_dom"/>
</dbReference>
<reference evidence="5 6" key="1">
    <citation type="submission" date="2018-06" db="EMBL/GenBank/DDBJ databases">
        <title>Whole genome sequencing of Candida tropicalis (genome annotated by CSBL at Korea University).</title>
        <authorList>
            <person name="Ahn J."/>
        </authorList>
    </citation>
    <scope>NUCLEOTIDE SEQUENCE [LARGE SCALE GENOMIC DNA]</scope>
    <source>
        <strain evidence="5 6">ATCC 20962</strain>
    </source>
</reference>
<proteinExistence type="predicted"/>
<dbReference type="GO" id="GO:0005634">
    <property type="term" value="C:nucleus"/>
    <property type="evidence" value="ECO:0007669"/>
    <property type="project" value="TreeGrafter"/>
</dbReference>
<dbReference type="PROSITE" id="PS50828">
    <property type="entry name" value="SMR"/>
    <property type="match status" value="1"/>
</dbReference>
<feature type="domain" description="CUE" evidence="4">
    <location>
        <begin position="501"/>
        <end position="544"/>
    </location>
</feature>
<sequence length="872" mass="99688">MSLYYDNIIANAGTLPLPKPLPPAASASSTGASLLKGQKKMRKREKLLFCYPLERLEDYSLTRVPHTQRGFHESEIPRLMELRDTDPEMYRSYYYHRDLNRLGTYKFNDRLVVTDRRMAFHVLRAVHELDVPKLFTHGRGKFKFDDAIVCYLSGILNKTCLETLKDLEKKSPAALLQHVEIGLPVEAPTEEEARQIAATMDIAEAQRLCDLLICSTVRFDDCWGVLYYVILITTPQKGNAFAGVRVKLLKNEEEVRVEEDEDVRFNRIMNELHEDMVKLNINPVEGQPDVSTRSKVGNNNRKTTKTTNKKVASPPLAVATSPIEYLHPQQFKVYKLKLPLFLPVSQEFLLDSSDDELLYGGNSNTDTESNCSESELEQEPSDSYSNSQNQFELLTNNGNRNLSQLELVSPTSIEPDVGMTEEEYSEFVYDELDDDPNFIDLVETLTDLFPTYAKTDLKFRLKFADSVEELIEELFIETETEDIREREEELAAVESQRTEPVYDDKVYQLREMFPNIDNATIDRKLRENNSNLEDTTTALLTLPSTEFLSVVSQHKFTANEWNQVSGLVTKITNFLGVNEDTFVLDSSDIVHYVRKSGCNYYDALVGILMNCRPLVMQTVRKQQVGGRVQRGGGGKKGSARPVKTITKLVKSNYRYNPISNEAKELWDLAPSNEQLKSINKTLLINALEFFQGNVYKVIELVSELSSNQTPQHTITAAVQRQQQPVLKFVPKVENDPYILIKNKFKNYATTRSAQHNTTFSASSNEQNRFYQYMESGQVDLHGLRLAEAMKLTKLVLQHWWDEEAKNRELQGHINRFGDKASIGPVKVITGRGIHSANGVSILKRYVREYLKNNKYVFEEEIGSFEVTGKKRR</sequence>